<dbReference type="InterPro" id="IPR050488">
    <property type="entry name" value="Ig_Fc_receptor"/>
</dbReference>
<evidence type="ECO:0000256" key="1">
    <source>
        <dbReference type="ARBA" id="ARBA00022729"/>
    </source>
</evidence>
<dbReference type="GO" id="GO:0004888">
    <property type="term" value="F:transmembrane signaling receptor activity"/>
    <property type="evidence" value="ECO:0007669"/>
    <property type="project" value="TreeGrafter"/>
</dbReference>
<proteinExistence type="predicted"/>
<dbReference type="EMBL" id="WKFB01000514">
    <property type="protein sequence ID" value="KAF6720751.1"/>
    <property type="molecule type" value="Genomic_DNA"/>
</dbReference>
<dbReference type="PANTHER" id="PTHR11481">
    <property type="entry name" value="IMMUNOGLOBULIN FC RECEPTOR"/>
    <property type="match status" value="1"/>
</dbReference>
<dbReference type="InterPro" id="IPR036179">
    <property type="entry name" value="Ig-like_dom_sf"/>
</dbReference>
<dbReference type="GO" id="GO:0007166">
    <property type="term" value="P:cell surface receptor signaling pathway"/>
    <property type="evidence" value="ECO:0007669"/>
    <property type="project" value="TreeGrafter"/>
</dbReference>
<dbReference type="PANTHER" id="PTHR11481:SF64">
    <property type="entry name" value="FC RECEPTOR-LIKE PROTEIN 4"/>
    <property type="match status" value="1"/>
</dbReference>
<reference evidence="4" key="1">
    <citation type="journal article" name="BMC Genomics">
        <title>Long-read sequencing and de novo genome assembly of marine medaka (Oryzias melastigma).</title>
        <authorList>
            <person name="Liang P."/>
            <person name="Saqib H.S.A."/>
            <person name="Ni X."/>
            <person name="Shen Y."/>
        </authorList>
    </citation>
    <scope>NUCLEOTIDE SEQUENCE</scope>
    <source>
        <strain evidence="4">Bigg-433</strain>
    </source>
</reference>
<dbReference type="GO" id="GO:0009897">
    <property type="term" value="C:external side of plasma membrane"/>
    <property type="evidence" value="ECO:0007669"/>
    <property type="project" value="TreeGrafter"/>
</dbReference>
<dbReference type="SUPFAM" id="SSF48726">
    <property type="entry name" value="Immunoglobulin"/>
    <property type="match status" value="2"/>
</dbReference>
<dbReference type="InterPro" id="IPR003599">
    <property type="entry name" value="Ig_sub"/>
</dbReference>
<gene>
    <name evidence="4" type="ORF">FQA47_022063</name>
</gene>
<feature type="domain" description="Ig-like" evidence="3">
    <location>
        <begin position="99"/>
        <end position="167"/>
    </location>
</feature>
<dbReference type="PROSITE" id="PS50835">
    <property type="entry name" value="IG_LIKE"/>
    <property type="match status" value="1"/>
</dbReference>
<keyword evidence="1" id="KW-0732">Signal</keyword>
<evidence type="ECO:0000259" key="3">
    <source>
        <dbReference type="PROSITE" id="PS50835"/>
    </source>
</evidence>
<name>A0A834F4P8_ORYME</name>
<evidence type="ECO:0000313" key="4">
    <source>
        <dbReference type="EMBL" id="KAF6720751.1"/>
    </source>
</evidence>
<dbReference type="Pfam" id="PF13895">
    <property type="entry name" value="Ig_2"/>
    <property type="match status" value="1"/>
</dbReference>
<comment type="caution">
    <text evidence="4">The sequence shown here is derived from an EMBL/GenBank/DDBJ whole genome shotgun (WGS) entry which is preliminary data.</text>
</comment>
<organism evidence="4 5">
    <name type="scientific">Oryzias melastigma</name>
    <name type="common">Marine medaka</name>
    <dbReference type="NCBI Taxonomy" id="30732"/>
    <lineage>
        <taxon>Eukaryota</taxon>
        <taxon>Metazoa</taxon>
        <taxon>Chordata</taxon>
        <taxon>Craniata</taxon>
        <taxon>Vertebrata</taxon>
        <taxon>Euteleostomi</taxon>
        <taxon>Actinopterygii</taxon>
        <taxon>Neopterygii</taxon>
        <taxon>Teleostei</taxon>
        <taxon>Neoteleostei</taxon>
        <taxon>Acanthomorphata</taxon>
        <taxon>Ovalentaria</taxon>
        <taxon>Atherinomorphae</taxon>
        <taxon>Beloniformes</taxon>
        <taxon>Adrianichthyidae</taxon>
        <taxon>Oryziinae</taxon>
        <taxon>Oryzias</taxon>
    </lineage>
</organism>
<keyword evidence="2" id="KW-1015">Disulfide bond</keyword>
<accession>A0A834F4P8</accession>
<dbReference type="Gene3D" id="2.60.40.10">
    <property type="entry name" value="Immunoglobulins"/>
    <property type="match status" value="2"/>
</dbReference>
<dbReference type="SMART" id="SM00409">
    <property type="entry name" value="IG"/>
    <property type="match status" value="2"/>
</dbReference>
<dbReference type="AlphaFoldDB" id="A0A834F4P8"/>
<dbReference type="InterPro" id="IPR007110">
    <property type="entry name" value="Ig-like_dom"/>
</dbReference>
<dbReference type="GO" id="GO:0006955">
    <property type="term" value="P:immune response"/>
    <property type="evidence" value="ECO:0007669"/>
    <property type="project" value="TreeGrafter"/>
</dbReference>
<protein>
    <submittedName>
        <fullName evidence="4">Fc receptor-like protein 5</fullName>
    </submittedName>
</protein>
<sequence>MEFAQLCLILSSLTVSPERSQFRRYETIILSCAANSTGWMVRRNTSYHFNQKCQFGWGVPKESSCKIDTAYPSDSGAYWCENNHGECSNVVNLTVTASPLILESPVHPVTEGDSVTLRCSYKDERLISSTSNFSTNFYKDGELIGEEKEGRMVITRISMSAEGFYSCEDPSRKRKSGKSWVGVRGNSAFQAHKK</sequence>
<keyword evidence="4" id="KW-0675">Receptor</keyword>
<dbReference type="Proteomes" id="UP000646548">
    <property type="component" value="Unassembled WGS sequence"/>
</dbReference>
<evidence type="ECO:0000313" key="5">
    <source>
        <dbReference type="Proteomes" id="UP000646548"/>
    </source>
</evidence>
<dbReference type="InterPro" id="IPR013783">
    <property type="entry name" value="Ig-like_fold"/>
</dbReference>
<evidence type="ECO:0000256" key="2">
    <source>
        <dbReference type="ARBA" id="ARBA00023157"/>
    </source>
</evidence>